<evidence type="ECO:0000256" key="2">
    <source>
        <dbReference type="ARBA" id="ARBA00022475"/>
    </source>
</evidence>
<keyword evidence="6" id="KW-0012">Acyltransferase</keyword>
<dbReference type="STRING" id="472759.Nhal_3633"/>
<dbReference type="OrthoDB" id="5760471at2"/>
<proteinExistence type="predicted"/>
<dbReference type="eggNOG" id="COG1560">
    <property type="taxonomic scope" value="Bacteria"/>
</dbReference>
<evidence type="ECO:0000256" key="5">
    <source>
        <dbReference type="ARBA" id="ARBA00023136"/>
    </source>
</evidence>
<evidence type="ECO:0000256" key="3">
    <source>
        <dbReference type="ARBA" id="ARBA00022519"/>
    </source>
</evidence>
<dbReference type="KEGG" id="nhl:Nhal_3633"/>
<keyword evidence="8" id="KW-1185">Reference proteome</keyword>
<accession>D5C268</accession>
<keyword evidence="2" id="KW-1003">Cell membrane</keyword>
<dbReference type="RefSeq" id="WP_013034505.1">
    <property type="nucleotide sequence ID" value="NC_013960.1"/>
</dbReference>
<dbReference type="GO" id="GO:0005886">
    <property type="term" value="C:plasma membrane"/>
    <property type="evidence" value="ECO:0007669"/>
    <property type="project" value="UniProtKB-SubCell"/>
</dbReference>
<gene>
    <name evidence="7" type="ordered locus">Nhal_3633</name>
</gene>
<keyword evidence="5" id="KW-0472">Membrane</keyword>
<comment type="subcellular location">
    <subcellularLocation>
        <location evidence="1">Cell inner membrane</location>
    </subcellularLocation>
</comment>
<dbReference type="InterPro" id="IPR004960">
    <property type="entry name" value="LipA_acyltrans"/>
</dbReference>
<name>D5C268_NITHN</name>
<dbReference type="GO" id="GO:0016746">
    <property type="term" value="F:acyltransferase activity"/>
    <property type="evidence" value="ECO:0007669"/>
    <property type="project" value="UniProtKB-KW"/>
</dbReference>
<dbReference type="AlphaFoldDB" id="D5C268"/>
<dbReference type="HOGENOM" id="CLU_965874_0_0_6"/>
<dbReference type="Pfam" id="PF03279">
    <property type="entry name" value="Lip_A_acyltrans"/>
    <property type="match status" value="1"/>
</dbReference>
<evidence type="ECO:0000313" key="7">
    <source>
        <dbReference type="EMBL" id="ADE16656.1"/>
    </source>
</evidence>
<protein>
    <recommendedName>
        <fullName evidence="9">Lipid A biosynthesis acyltransferase</fullName>
    </recommendedName>
</protein>
<organism evidence="7 8">
    <name type="scientific">Nitrosococcus halophilus (strain Nc4)</name>
    <dbReference type="NCBI Taxonomy" id="472759"/>
    <lineage>
        <taxon>Bacteria</taxon>
        <taxon>Pseudomonadati</taxon>
        <taxon>Pseudomonadota</taxon>
        <taxon>Gammaproteobacteria</taxon>
        <taxon>Chromatiales</taxon>
        <taxon>Chromatiaceae</taxon>
        <taxon>Nitrosococcus</taxon>
    </lineage>
</organism>
<reference evidence="8" key="1">
    <citation type="submission" date="2010-04" db="EMBL/GenBank/DDBJ databases">
        <title>Complete genome sequence of Nitrosococcus halophilus Nc4, a salt-adapted, aerobic obligate ammonia-oxidizing sulfur purple bacterium.</title>
        <authorList>
            <consortium name="US DOE Joint Genome Institute"/>
            <person name="Campbell M.A."/>
            <person name="Malfatti S.A."/>
            <person name="Chain P.S.G."/>
            <person name="Heidelberg J.F."/>
            <person name="Ward B.B."/>
            <person name="Klotz M.G."/>
        </authorList>
    </citation>
    <scope>NUCLEOTIDE SEQUENCE [LARGE SCALE GENOMIC DNA]</scope>
    <source>
        <strain evidence="8">Nc4</strain>
    </source>
</reference>
<evidence type="ECO:0000313" key="8">
    <source>
        <dbReference type="Proteomes" id="UP000001844"/>
    </source>
</evidence>
<evidence type="ECO:0000256" key="1">
    <source>
        <dbReference type="ARBA" id="ARBA00004533"/>
    </source>
</evidence>
<dbReference type="Proteomes" id="UP000001844">
    <property type="component" value="Chromosome"/>
</dbReference>
<dbReference type="GO" id="GO:0009247">
    <property type="term" value="P:glycolipid biosynthetic process"/>
    <property type="evidence" value="ECO:0007669"/>
    <property type="project" value="UniProtKB-ARBA"/>
</dbReference>
<keyword evidence="4" id="KW-0808">Transferase</keyword>
<evidence type="ECO:0008006" key="9">
    <source>
        <dbReference type="Google" id="ProtNLM"/>
    </source>
</evidence>
<sequence>MARGARLFIRLRQEFKDLLELVLFPGIAIFLPWPWCFRFYRYLSQYSWLYGERTAQALAAAQSIIPVEDPVRWCAAYRLIQLVDHGDLYLSLFRSDRWMRKYLELTGPGWPGNTPFLAITFHWGTGLWSLRHLRSQGMAAAFLSVRLDRNTFARRLVAYYYSRLRIREVERVGSAPVIYKGGSVPRLLEALRQGKSVVALIDVPPGEGNNCLPIPLFQRQAWWPSGLVRLAVSEGIPVVAFTVSLDHETGRRYLKVAGPLPARDQRQLMEALAGCFSEAIARDPPAWHFWWLVQGFFKQ</sequence>
<dbReference type="EMBL" id="CP001798">
    <property type="protein sequence ID" value="ADE16656.1"/>
    <property type="molecule type" value="Genomic_DNA"/>
</dbReference>
<evidence type="ECO:0000256" key="4">
    <source>
        <dbReference type="ARBA" id="ARBA00022679"/>
    </source>
</evidence>
<evidence type="ECO:0000256" key="6">
    <source>
        <dbReference type="ARBA" id="ARBA00023315"/>
    </source>
</evidence>
<keyword evidence="3" id="KW-0997">Cell inner membrane</keyword>